<dbReference type="PANTHER" id="PTHR43895:SF145">
    <property type="entry name" value="CBL-INTERACTING SERINE_THREONINE-PROTEIN KINASE 9"/>
    <property type="match status" value="1"/>
</dbReference>
<dbReference type="PROSITE" id="PS50011">
    <property type="entry name" value="PROTEIN_KINASE_DOM"/>
    <property type="match status" value="1"/>
</dbReference>
<dbReference type="AlphaFoldDB" id="A0A3L6G5H2"/>
<sequence>MRNINHLLLFFQIKREISTMKLIKHPNVVQLHEVMASRTKIYMVLEFVDGGELFDKISENLLLDSNGALKVSDFGLCAFAPQTNV</sequence>
<organism evidence="7">
    <name type="scientific">Zea mays</name>
    <name type="common">Maize</name>
    <dbReference type="NCBI Taxonomy" id="4577"/>
    <lineage>
        <taxon>Eukaryota</taxon>
        <taxon>Viridiplantae</taxon>
        <taxon>Streptophyta</taxon>
        <taxon>Embryophyta</taxon>
        <taxon>Tracheophyta</taxon>
        <taxon>Spermatophyta</taxon>
        <taxon>Magnoliopsida</taxon>
        <taxon>Liliopsida</taxon>
        <taxon>Poales</taxon>
        <taxon>Poaceae</taxon>
        <taxon>PACMAD clade</taxon>
        <taxon>Panicoideae</taxon>
        <taxon>Andropogonodae</taxon>
        <taxon>Andropogoneae</taxon>
        <taxon>Tripsacinae</taxon>
        <taxon>Zea</taxon>
    </lineage>
</organism>
<evidence type="ECO:0000256" key="1">
    <source>
        <dbReference type="ARBA" id="ARBA00022527"/>
    </source>
</evidence>
<dbReference type="GO" id="GO:0005524">
    <property type="term" value="F:ATP binding"/>
    <property type="evidence" value="ECO:0007669"/>
    <property type="project" value="UniProtKB-KW"/>
</dbReference>
<keyword evidence="5" id="KW-0067">ATP-binding</keyword>
<name>A0A3L6G5H2_MAIZE</name>
<accession>A0A3L6G5H2</accession>
<dbReference type="GO" id="GO:0004674">
    <property type="term" value="F:protein serine/threonine kinase activity"/>
    <property type="evidence" value="ECO:0007669"/>
    <property type="project" value="UniProtKB-KW"/>
</dbReference>
<evidence type="ECO:0000259" key="6">
    <source>
        <dbReference type="PROSITE" id="PS50011"/>
    </source>
</evidence>
<evidence type="ECO:0000256" key="2">
    <source>
        <dbReference type="ARBA" id="ARBA00022679"/>
    </source>
</evidence>
<keyword evidence="2" id="KW-0808">Transferase</keyword>
<evidence type="ECO:0000256" key="3">
    <source>
        <dbReference type="ARBA" id="ARBA00022741"/>
    </source>
</evidence>
<proteinExistence type="predicted"/>
<keyword evidence="4 7" id="KW-0418">Kinase</keyword>
<dbReference type="InterPro" id="IPR000719">
    <property type="entry name" value="Prot_kinase_dom"/>
</dbReference>
<dbReference type="InterPro" id="IPR011009">
    <property type="entry name" value="Kinase-like_dom_sf"/>
</dbReference>
<dbReference type="ExpressionAtlas" id="A0A3L6G5H2">
    <property type="expression patterns" value="baseline"/>
</dbReference>
<dbReference type="Proteomes" id="UP000251960">
    <property type="component" value="Chromosome 10"/>
</dbReference>
<dbReference type="PANTHER" id="PTHR43895">
    <property type="entry name" value="CALCIUM/CALMODULIN-DEPENDENT PROTEIN KINASE KINASE-RELATED"/>
    <property type="match status" value="1"/>
</dbReference>
<evidence type="ECO:0000256" key="5">
    <source>
        <dbReference type="ARBA" id="ARBA00022840"/>
    </source>
</evidence>
<dbReference type="Pfam" id="PF00069">
    <property type="entry name" value="Pkinase"/>
    <property type="match status" value="1"/>
</dbReference>
<dbReference type="EMBL" id="NCVQ01000002">
    <property type="protein sequence ID" value="PWZ43854.1"/>
    <property type="molecule type" value="Genomic_DNA"/>
</dbReference>
<feature type="domain" description="Protein kinase" evidence="6">
    <location>
        <begin position="1"/>
        <end position="85"/>
    </location>
</feature>
<keyword evidence="3" id="KW-0547">Nucleotide-binding</keyword>
<dbReference type="Gene3D" id="3.30.200.20">
    <property type="entry name" value="Phosphorylase Kinase, domain 1"/>
    <property type="match status" value="1"/>
</dbReference>
<protein>
    <submittedName>
        <fullName evidence="7">CBL-interacting protein kinase 9</fullName>
    </submittedName>
</protein>
<keyword evidence="1" id="KW-0723">Serine/threonine-protein kinase</keyword>
<comment type="caution">
    <text evidence="7">The sequence shown here is derived from an EMBL/GenBank/DDBJ whole genome shotgun (WGS) entry which is preliminary data.</text>
</comment>
<gene>
    <name evidence="7" type="primary">CIPK9_2</name>
    <name evidence="7" type="ORF">Zm00014a_017771</name>
</gene>
<evidence type="ECO:0000313" key="7">
    <source>
        <dbReference type="EMBL" id="PWZ43854.1"/>
    </source>
</evidence>
<reference evidence="7" key="1">
    <citation type="journal article" date="2018" name="Nat. Genet.">
        <title>Extensive intraspecific gene order and gene structural variations between Mo17 and other maize genomes.</title>
        <authorList>
            <person name="Sun S."/>
            <person name="Zhou Y."/>
            <person name="Chen J."/>
            <person name="Shi J."/>
            <person name="Zhao H."/>
            <person name="Zhao H."/>
            <person name="Song W."/>
            <person name="Zhang M."/>
            <person name="Cui Y."/>
            <person name="Dong X."/>
            <person name="Liu H."/>
            <person name="Ma X."/>
            <person name="Jiao Y."/>
            <person name="Wang B."/>
            <person name="Wei X."/>
            <person name="Stein J.C."/>
            <person name="Glaubitz J.C."/>
            <person name="Lu F."/>
            <person name="Yu G."/>
            <person name="Liang C."/>
            <person name="Fengler K."/>
            <person name="Li B."/>
            <person name="Rafalski A."/>
            <person name="Schnable P.S."/>
            <person name="Ware D.H."/>
            <person name="Buckler E.S."/>
            <person name="Lai J."/>
        </authorList>
    </citation>
    <scope>NUCLEOTIDE SEQUENCE [LARGE SCALE GENOMIC DNA]</scope>
    <source>
        <tissue evidence="7">Seedling</tissue>
    </source>
</reference>
<dbReference type="SUPFAM" id="SSF56112">
    <property type="entry name" value="Protein kinase-like (PK-like)"/>
    <property type="match status" value="1"/>
</dbReference>
<evidence type="ECO:0000256" key="4">
    <source>
        <dbReference type="ARBA" id="ARBA00022777"/>
    </source>
</evidence>